<dbReference type="NCBIfam" id="TIGR03083">
    <property type="entry name" value="maleylpyruvate isomerase family mycothiol-dependent enzyme"/>
    <property type="match status" value="1"/>
</dbReference>
<feature type="domain" description="MDMPI C-terminal" evidence="1">
    <location>
        <begin position="170"/>
        <end position="252"/>
    </location>
</feature>
<dbReference type="Pfam" id="PF07398">
    <property type="entry name" value="MDMPI_C"/>
    <property type="match status" value="1"/>
</dbReference>
<evidence type="ECO:0000313" key="3">
    <source>
        <dbReference type="EMBL" id="RJS47773.1"/>
    </source>
</evidence>
<dbReference type="Gene3D" id="1.20.120.450">
    <property type="entry name" value="dinb family like domain"/>
    <property type="match status" value="1"/>
</dbReference>
<keyword evidence="3" id="KW-0670">Pyruvate</keyword>
<keyword evidence="4" id="KW-1185">Reference proteome</keyword>
<organism evidence="3 4">
    <name type="scientific">Nocardioides cavernaquae</name>
    <dbReference type="NCBI Taxonomy" id="2321396"/>
    <lineage>
        <taxon>Bacteria</taxon>
        <taxon>Bacillati</taxon>
        <taxon>Actinomycetota</taxon>
        <taxon>Actinomycetes</taxon>
        <taxon>Propionibacteriales</taxon>
        <taxon>Nocardioidaceae</taxon>
        <taxon>Nocardioides</taxon>
    </lineage>
</organism>
<dbReference type="Proteomes" id="UP000276542">
    <property type="component" value="Unassembled WGS sequence"/>
</dbReference>
<dbReference type="InterPro" id="IPR010872">
    <property type="entry name" value="MDMPI_C-term_domain"/>
</dbReference>
<comment type="caution">
    <text evidence="3">The sequence shown here is derived from an EMBL/GenBank/DDBJ whole genome shotgun (WGS) entry which is preliminary data.</text>
</comment>
<protein>
    <submittedName>
        <fullName evidence="3">Maleylpyruvate isomerase family mycothiol-dependent enzyme</fullName>
    </submittedName>
</protein>
<dbReference type="GO" id="GO:0046872">
    <property type="term" value="F:metal ion binding"/>
    <property type="evidence" value="ECO:0007669"/>
    <property type="project" value="InterPro"/>
</dbReference>
<dbReference type="SUPFAM" id="SSF109854">
    <property type="entry name" value="DinB/YfiT-like putative metalloenzymes"/>
    <property type="match status" value="1"/>
</dbReference>
<dbReference type="OrthoDB" id="154293at2"/>
<dbReference type="AlphaFoldDB" id="A0A3A5HAX8"/>
<keyword evidence="3" id="KW-0413">Isomerase</keyword>
<dbReference type="InterPro" id="IPR024344">
    <property type="entry name" value="MDMPI_metal-binding"/>
</dbReference>
<proteinExistence type="predicted"/>
<dbReference type="GO" id="GO:0016853">
    <property type="term" value="F:isomerase activity"/>
    <property type="evidence" value="ECO:0007669"/>
    <property type="project" value="UniProtKB-KW"/>
</dbReference>
<name>A0A3A5HAX8_9ACTN</name>
<dbReference type="EMBL" id="QYRP01000002">
    <property type="protein sequence ID" value="RJS47773.1"/>
    <property type="molecule type" value="Genomic_DNA"/>
</dbReference>
<dbReference type="Pfam" id="PF11716">
    <property type="entry name" value="MDMPI_N"/>
    <property type="match status" value="1"/>
</dbReference>
<evidence type="ECO:0000259" key="2">
    <source>
        <dbReference type="Pfam" id="PF11716"/>
    </source>
</evidence>
<dbReference type="InterPro" id="IPR017517">
    <property type="entry name" value="Maleyloyr_isom"/>
</dbReference>
<accession>A0A3A5HAX8</accession>
<reference evidence="4" key="1">
    <citation type="submission" date="2018-09" db="EMBL/GenBank/DDBJ databases">
        <authorList>
            <person name="Zhu H."/>
        </authorList>
    </citation>
    <scope>NUCLEOTIDE SEQUENCE [LARGE SCALE GENOMIC DNA]</scope>
    <source>
        <strain evidence="4">K1W22B-1</strain>
    </source>
</reference>
<evidence type="ECO:0000313" key="4">
    <source>
        <dbReference type="Proteomes" id="UP000276542"/>
    </source>
</evidence>
<feature type="domain" description="Mycothiol-dependent maleylpyruvate isomerase metal-binding" evidence="2">
    <location>
        <begin position="12"/>
        <end position="150"/>
    </location>
</feature>
<dbReference type="RefSeq" id="WP_120059440.1">
    <property type="nucleotide sequence ID" value="NZ_QYRP01000002.1"/>
</dbReference>
<sequence>MTDLRPLVDLWWNAVADFSAYVREIEPSEWHEPTDLPGWDVAAVVAHIAHLEGVLAGTPHEPVDIGEAAHVANPMGTYTEQGVVARRERTREELLEEIALATATRHSELLLAPPDPTAPAPDVFGLMGWDNRTLLSNRPFDIWMHEQDVRRATGRPGGLAGPVAEHVIRVFQRSLGYVVGKRTDAAPGDSVRLVVEGCAPVTVLVGDDGRAKPAEVAEPTTTISLDREAFIVLAGGRRSAEEVAVAIEGNEDLGRQVAAGLAVTP</sequence>
<gene>
    <name evidence="3" type="ORF">D4739_04440</name>
</gene>
<dbReference type="InterPro" id="IPR034660">
    <property type="entry name" value="DinB/YfiT-like"/>
</dbReference>
<evidence type="ECO:0000259" key="1">
    <source>
        <dbReference type="Pfam" id="PF07398"/>
    </source>
</evidence>